<dbReference type="Gene3D" id="3.30.2350.10">
    <property type="entry name" value="Pseudouridine synthase"/>
    <property type="match status" value="1"/>
</dbReference>
<comment type="similarity">
    <text evidence="1 8">Belongs to the pseudouridine synthase RluA family.</text>
</comment>
<accession>A0ABS5V789</accession>
<evidence type="ECO:0000256" key="2">
    <source>
        <dbReference type="ARBA" id="ARBA00022552"/>
    </source>
</evidence>
<dbReference type="InterPro" id="IPR006145">
    <property type="entry name" value="PsdUridine_synth_RsuA/RluA"/>
</dbReference>
<dbReference type="PROSITE" id="PS01129">
    <property type="entry name" value="PSI_RLU"/>
    <property type="match status" value="1"/>
</dbReference>
<feature type="domain" description="Pseudouridine synthase RsuA/RluA-like" evidence="9">
    <location>
        <begin position="22"/>
        <end position="168"/>
    </location>
</feature>
<dbReference type="Pfam" id="PF00849">
    <property type="entry name" value="PseudoU_synth_2"/>
    <property type="match status" value="1"/>
</dbReference>
<comment type="catalytic activity">
    <reaction evidence="5">
        <text>uridine(32) in tRNA = pseudouridine(32) in tRNA</text>
        <dbReference type="Rhea" id="RHEA:42544"/>
        <dbReference type="Rhea" id="RHEA-COMP:10107"/>
        <dbReference type="Rhea" id="RHEA-COMP:10108"/>
        <dbReference type="ChEBI" id="CHEBI:65314"/>
        <dbReference type="ChEBI" id="CHEBI:65315"/>
        <dbReference type="EC" id="5.4.99.28"/>
    </reaction>
</comment>
<evidence type="ECO:0000256" key="5">
    <source>
        <dbReference type="ARBA" id="ARBA00036184"/>
    </source>
</evidence>
<comment type="catalytic activity">
    <reaction evidence="6">
        <text>uridine(746) in 23S rRNA = pseudouridine(746) in 23S rRNA</text>
        <dbReference type="Rhea" id="RHEA:42548"/>
        <dbReference type="Rhea" id="RHEA-COMP:10109"/>
        <dbReference type="Rhea" id="RHEA-COMP:10110"/>
        <dbReference type="ChEBI" id="CHEBI:65314"/>
        <dbReference type="ChEBI" id="CHEBI:65315"/>
        <dbReference type="EC" id="5.4.99.29"/>
    </reaction>
</comment>
<dbReference type="InterPro" id="IPR006225">
    <property type="entry name" value="PsdUridine_synth_RluC/D"/>
</dbReference>
<gene>
    <name evidence="10" type="ORF">KJI95_17500</name>
</gene>
<evidence type="ECO:0000256" key="4">
    <source>
        <dbReference type="ARBA" id="ARBA00023235"/>
    </source>
</evidence>
<dbReference type="InterPro" id="IPR020103">
    <property type="entry name" value="PsdUridine_synth_cat_dom_sf"/>
</dbReference>
<dbReference type="EMBL" id="JAHEPS010000010">
    <property type="protein sequence ID" value="MBT1446292.1"/>
    <property type="molecule type" value="Genomic_DNA"/>
</dbReference>
<dbReference type="PANTHER" id="PTHR21600:SF91">
    <property type="entry name" value="DUAL-SPECIFICITY RNA PSEUDOURIDINE SYNTHASE RLUA"/>
    <property type="match status" value="1"/>
</dbReference>
<keyword evidence="2" id="KW-0698">rRNA processing</keyword>
<keyword evidence="3" id="KW-0819">tRNA processing</keyword>
<dbReference type="SUPFAM" id="SSF55120">
    <property type="entry name" value="Pseudouridine synthase"/>
    <property type="match status" value="1"/>
</dbReference>
<dbReference type="NCBIfam" id="TIGR00005">
    <property type="entry name" value="rluA_subfam"/>
    <property type="match status" value="1"/>
</dbReference>
<comment type="function">
    <text evidence="7">Dual specificity enzyme that catalyzes the synthesis of pseudouridine from uracil-746 in 23S ribosomal RNA and from uracil-32 in the anticodon stem and loop of transfer RNAs.</text>
</comment>
<evidence type="ECO:0000313" key="11">
    <source>
        <dbReference type="Proteomes" id="UP001195903"/>
    </source>
</evidence>
<organism evidence="10 11">
    <name type="scientific">Shewanella jiangmenensis</name>
    <dbReference type="NCBI Taxonomy" id="2837387"/>
    <lineage>
        <taxon>Bacteria</taxon>
        <taxon>Pseudomonadati</taxon>
        <taxon>Pseudomonadota</taxon>
        <taxon>Gammaproteobacteria</taxon>
        <taxon>Alteromonadales</taxon>
        <taxon>Shewanellaceae</taxon>
        <taxon>Shewanella</taxon>
    </lineage>
</organism>
<keyword evidence="4 8" id="KW-0413">Isomerase</keyword>
<protein>
    <recommendedName>
        <fullName evidence="8">Pseudouridine synthase</fullName>
        <ecNumber evidence="8">5.4.99.-</ecNumber>
    </recommendedName>
</protein>
<comment type="function">
    <text evidence="8">Responsible for synthesis of pseudouridine from uracil.</text>
</comment>
<comment type="caution">
    <text evidence="10">The sequence shown here is derived from an EMBL/GenBank/DDBJ whole genome shotgun (WGS) entry which is preliminary data.</text>
</comment>
<name>A0ABS5V789_9GAMM</name>
<dbReference type="RefSeq" id="WP_214508493.1">
    <property type="nucleotide sequence ID" value="NZ_JAHEPS010000010.1"/>
</dbReference>
<evidence type="ECO:0000256" key="1">
    <source>
        <dbReference type="ARBA" id="ARBA00010876"/>
    </source>
</evidence>
<reference evidence="10 11" key="1">
    <citation type="submission" date="2021-05" db="EMBL/GenBank/DDBJ databases">
        <title>Shewanella sp. JM162201.</title>
        <authorList>
            <person name="Xu S."/>
            <person name="Li A."/>
        </authorList>
    </citation>
    <scope>NUCLEOTIDE SEQUENCE [LARGE SCALE GENOMIC DNA]</scope>
    <source>
        <strain evidence="10 11">JM162201</strain>
    </source>
</reference>
<sequence>MQIFEYRPPKLPWLDIRYVDRDIIIINKPSGLLSNPGMAAHTHDCALTRLEMIYPGALLVHRLDCATSGIMVFARSKQAESSLKTQFQNRETEKRYIALVAGTPANGKGTIDLPLGKDRDNPPWQKVDKKEGRAAITHYRVLETRGNSALMELIPETGRTHQLRVHMLAIGHPILGDDFYGCDSAFQTAAAETGTVQSAMPRLCLHAERLCFRHPYSGKSMEFISKAPF</sequence>
<keyword evidence="11" id="KW-1185">Reference proteome</keyword>
<evidence type="ECO:0000256" key="6">
    <source>
        <dbReference type="ARBA" id="ARBA00036916"/>
    </source>
</evidence>
<dbReference type="Proteomes" id="UP001195903">
    <property type="component" value="Unassembled WGS sequence"/>
</dbReference>
<evidence type="ECO:0000259" key="9">
    <source>
        <dbReference type="Pfam" id="PF00849"/>
    </source>
</evidence>
<dbReference type="CDD" id="cd02869">
    <property type="entry name" value="PseudoU_synth_RluA_like"/>
    <property type="match status" value="1"/>
</dbReference>
<evidence type="ECO:0000256" key="8">
    <source>
        <dbReference type="RuleBase" id="RU362028"/>
    </source>
</evidence>
<dbReference type="PANTHER" id="PTHR21600">
    <property type="entry name" value="MITOCHONDRIAL RNA PSEUDOURIDINE SYNTHASE"/>
    <property type="match status" value="1"/>
</dbReference>
<evidence type="ECO:0000313" key="10">
    <source>
        <dbReference type="EMBL" id="MBT1446292.1"/>
    </source>
</evidence>
<proteinExistence type="inferred from homology"/>
<evidence type="ECO:0000256" key="3">
    <source>
        <dbReference type="ARBA" id="ARBA00022694"/>
    </source>
</evidence>
<dbReference type="InterPro" id="IPR006224">
    <property type="entry name" value="PsdUridine_synth_RluA-like_CS"/>
</dbReference>
<dbReference type="InterPro" id="IPR050188">
    <property type="entry name" value="RluA_PseudoU_synthase"/>
</dbReference>
<evidence type="ECO:0000256" key="7">
    <source>
        <dbReference type="ARBA" id="ARBA00037305"/>
    </source>
</evidence>
<dbReference type="EC" id="5.4.99.-" evidence="8"/>
<comment type="catalytic activity">
    <reaction evidence="8">
        <text>a uridine in RNA = a pseudouridine in RNA</text>
        <dbReference type="Rhea" id="RHEA:48348"/>
        <dbReference type="Rhea" id="RHEA-COMP:12068"/>
        <dbReference type="Rhea" id="RHEA-COMP:12069"/>
        <dbReference type="ChEBI" id="CHEBI:65314"/>
        <dbReference type="ChEBI" id="CHEBI:65315"/>
    </reaction>
</comment>